<dbReference type="GO" id="GO:0005975">
    <property type="term" value="P:carbohydrate metabolic process"/>
    <property type="evidence" value="ECO:0007669"/>
    <property type="project" value="InterPro"/>
</dbReference>
<sequence length="1008" mass="114055">MNQPKYYISDNNEFVIENYNSAPTFSSFFPGIAGIYGCPMWVFYANRGQAVTSAGIEDKNGAIIEFNPANKAYRAVSLTGFRTFLKINGNYYEPFKETTKLKQEMRISPDSLTLIEENPKLKVKIEVTYFTIPNEQFPALARKVKVTNLAPKKQKLEIIDGLPIIIPYGFADDLLKKICQTIEAWSVVENLENNAPYYRLKLTPSDATESVAIEKGHFFISFTSKGAVKTIVDPQIVFGPSASFKEPENFAGAKNFTIPARQLTDGFTPAALAHKKVTLATGEKLTVYSIIGQADSREIVNKIKNKIVKEKYLKDKFAENRELIDGLCSALGIASASKSFDLYSRQTFLDNVLRGGWPVKIGGKTVYSFFRKHGDMERDYNNFQLMPTPFSQGNGNYRDINQNRRNDIFFNPEIGEENIIHFFNLIQLDGFNPLVVLGIKYFIKSEERARQLAQKHLKRGATAAAMLTQPNYLGTLLHNLECKTSKEIFTKEFLEEAEAVDGANHGEGFWIDHFAYNTDALESFSYVYPDKMTDLLFNNKSFCFYDNDHIVLPRKGKVKTTSHSVYADPEKAALINKRIAANNIVHTEFGLGQPYYTTLIVKILSLVANKAASFDPAGIGLEMEADKPDWYDALNGLPGLAGSSLSETLELKRLCTFTLLHLTGVKDIKIPIEVKKFSDNLSRVFSSPDYWETSHQAKENHRQETRLGLSGRETKINCPEVRDFLNNIVKKCDDGIKKCLKKYKNYYTYFTNIPGAAQRPLPLFLEGFVHALKIEKDKNIYNLVKKSPLYDKALKMYKVNAPLKEAPLEIGRARVFTPGWLENESVWLHMEYKYMLELLKAGLYKEFFADAKDVLIPFLDPKTYKRSILENSSFLVSSAHPNKANHGRGFIARLSGATAEFIDMWLLMTTGKQIFYLDNQDRLCFKLAPSLPAWLFNKGKLSFTLLGTIEVTYLNKTGKNTFDNGVSPVAYKLIIDDKEVGVNSPFITGPYAELIRERKVKRLIVTLG</sequence>
<gene>
    <name evidence="1" type="ORF">A3F86_04160</name>
</gene>
<name>A0A1F4RIF7_UNCSA</name>
<dbReference type="Gene3D" id="2.70.98.40">
    <property type="entry name" value="Glycoside hydrolase, family 65, N-terminal domain"/>
    <property type="match status" value="1"/>
</dbReference>
<reference evidence="1 2" key="1">
    <citation type="journal article" date="2016" name="Nat. Commun.">
        <title>Thousands of microbial genomes shed light on interconnected biogeochemical processes in an aquifer system.</title>
        <authorList>
            <person name="Anantharaman K."/>
            <person name="Brown C.T."/>
            <person name="Hug L.A."/>
            <person name="Sharon I."/>
            <person name="Castelle C.J."/>
            <person name="Probst A.J."/>
            <person name="Thomas B.C."/>
            <person name="Singh A."/>
            <person name="Wilkins M.J."/>
            <person name="Karaoz U."/>
            <person name="Brodie E.L."/>
            <person name="Williams K.H."/>
            <person name="Hubbard S.S."/>
            <person name="Banfield J.F."/>
        </authorList>
    </citation>
    <scope>NUCLEOTIDE SEQUENCE [LARGE SCALE GENOMIC DNA]</scope>
</reference>
<dbReference type="STRING" id="1802568.A3F86_04160"/>
<dbReference type="SUPFAM" id="SSF48208">
    <property type="entry name" value="Six-hairpin glycosidases"/>
    <property type="match status" value="1"/>
</dbReference>
<dbReference type="AlphaFoldDB" id="A0A1F4RIF7"/>
<accession>A0A1F4RIF7</accession>
<evidence type="ECO:0000313" key="2">
    <source>
        <dbReference type="Proteomes" id="UP000179095"/>
    </source>
</evidence>
<evidence type="ECO:0008006" key="3">
    <source>
        <dbReference type="Google" id="ProtNLM"/>
    </source>
</evidence>
<dbReference type="InterPro" id="IPR037018">
    <property type="entry name" value="GH65_N"/>
</dbReference>
<dbReference type="InterPro" id="IPR008928">
    <property type="entry name" value="6-hairpin_glycosidase_sf"/>
</dbReference>
<proteinExistence type="predicted"/>
<comment type="caution">
    <text evidence="1">The sequence shown here is derived from an EMBL/GenBank/DDBJ whole genome shotgun (WGS) entry which is preliminary data.</text>
</comment>
<protein>
    <recommendedName>
        <fullName evidence="3">Cellobiose phosphorylase</fullName>
    </recommendedName>
</protein>
<dbReference type="GO" id="GO:0003824">
    <property type="term" value="F:catalytic activity"/>
    <property type="evidence" value="ECO:0007669"/>
    <property type="project" value="UniProtKB-ARBA"/>
</dbReference>
<dbReference type="EMBL" id="METQ01000065">
    <property type="protein sequence ID" value="OGC07941.1"/>
    <property type="molecule type" value="Genomic_DNA"/>
</dbReference>
<dbReference type="Proteomes" id="UP000179095">
    <property type="component" value="Unassembled WGS sequence"/>
</dbReference>
<organism evidence="1 2">
    <name type="scientific">candidate division WOR-1 bacterium RIFCSPLOWO2_12_FULL_45_9</name>
    <dbReference type="NCBI Taxonomy" id="1802568"/>
    <lineage>
        <taxon>Bacteria</taxon>
        <taxon>Bacillati</taxon>
        <taxon>Saganbacteria</taxon>
    </lineage>
</organism>
<evidence type="ECO:0000313" key="1">
    <source>
        <dbReference type="EMBL" id="OGC07941.1"/>
    </source>
</evidence>